<dbReference type="AlphaFoldDB" id="A0A9D1UBB7"/>
<evidence type="ECO:0000256" key="3">
    <source>
        <dbReference type="ARBA" id="ARBA00022106"/>
    </source>
</evidence>
<evidence type="ECO:0000256" key="5">
    <source>
        <dbReference type="ARBA" id="ARBA00022475"/>
    </source>
</evidence>
<dbReference type="PANTHER" id="PTHR43823:SF3">
    <property type="entry name" value="MULTIDRUG EXPORT PROTEIN MEPA"/>
    <property type="match status" value="1"/>
</dbReference>
<feature type="transmembrane region" description="Helical" evidence="10">
    <location>
        <begin position="324"/>
        <end position="346"/>
    </location>
</feature>
<comment type="subcellular location">
    <subcellularLocation>
        <location evidence="1">Cell membrane</location>
        <topology evidence="1">Multi-pass membrane protein</topology>
    </subcellularLocation>
</comment>
<dbReference type="GO" id="GO:0015297">
    <property type="term" value="F:antiporter activity"/>
    <property type="evidence" value="ECO:0007669"/>
    <property type="project" value="InterPro"/>
</dbReference>
<accession>A0A9D1UBB7</accession>
<evidence type="ECO:0000313" key="12">
    <source>
        <dbReference type="Proteomes" id="UP000824265"/>
    </source>
</evidence>
<feature type="transmembrane region" description="Helical" evidence="10">
    <location>
        <begin position="56"/>
        <end position="79"/>
    </location>
</feature>
<feature type="transmembrane region" description="Helical" evidence="10">
    <location>
        <begin position="395"/>
        <end position="417"/>
    </location>
</feature>
<evidence type="ECO:0000256" key="6">
    <source>
        <dbReference type="ARBA" id="ARBA00022692"/>
    </source>
</evidence>
<evidence type="ECO:0000256" key="7">
    <source>
        <dbReference type="ARBA" id="ARBA00022989"/>
    </source>
</evidence>
<keyword evidence="6 10" id="KW-0812">Transmembrane</keyword>
<dbReference type="InterPro" id="IPR051327">
    <property type="entry name" value="MATE_MepA_subfamily"/>
</dbReference>
<gene>
    <name evidence="11" type="ORF">H9742_05535</name>
</gene>
<name>A0A9D1UBB7_9FIRM</name>
<evidence type="ECO:0000256" key="4">
    <source>
        <dbReference type="ARBA" id="ARBA00022448"/>
    </source>
</evidence>
<keyword evidence="8 10" id="KW-0472">Membrane</keyword>
<comment type="caution">
    <text evidence="11">The sequence shown here is derived from an EMBL/GenBank/DDBJ whole genome shotgun (WGS) entry which is preliminary data.</text>
</comment>
<feature type="transmembrane region" description="Helical" evidence="10">
    <location>
        <begin position="172"/>
        <end position="193"/>
    </location>
</feature>
<organism evidence="11 12">
    <name type="scientific">Candidatus Acetatifactor stercoripullorum</name>
    <dbReference type="NCBI Taxonomy" id="2838414"/>
    <lineage>
        <taxon>Bacteria</taxon>
        <taxon>Bacillati</taxon>
        <taxon>Bacillota</taxon>
        <taxon>Clostridia</taxon>
        <taxon>Lachnospirales</taxon>
        <taxon>Lachnospiraceae</taxon>
        <taxon>Acetatifactor</taxon>
    </lineage>
</organism>
<evidence type="ECO:0000256" key="8">
    <source>
        <dbReference type="ARBA" id="ARBA00023136"/>
    </source>
</evidence>
<dbReference type="GO" id="GO:0005886">
    <property type="term" value="C:plasma membrane"/>
    <property type="evidence" value="ECO:0007669"/>
    <property type="project" value="UniProtKB-SubCell"/>
</dbReference>
<dbReference type="CDD" id="cd13143">
    <property type="entry name" value="MATE_MepA_like"/>
    <property type="match status" value="1"/>
</dbReference>
<protein>
    <recommendedName>
        <fullName evidence="3">Multidrug export protein MepA</fullName>
    </recommendedName>
</protein>
<keyword evidence="7 10" id="KW-1133">Transmembrane helix</keyword>
<dbReference type="Proteomes" id="UP000824265">
    <property type="component" value="Unassembled WGS sequence"/>
</dbReference>
<keyword evidence="9" id="KW-0046">Antibiotic resistance</keyword>
<reference evidence="11" key="1">
    <citation type="journal article" date="2021" name="PeerJ">
        <title>Extensive microbial diversity within the chicken gut microbiome revealed by metagenomics and culture.</title>
        <authorList>
            <person name="Gilroy R."/>
            <person name="Ravi A."/>
            <person name="Getino M."/>
            <person name="Pursley I."/>
            <person name="Horton D.L."/>
            <person name="Alikhan N.F."/>
            <person name="Baker D."/>
            <person name="Gharbi K."/>
            <person name="Hall N."/>
            <person name="Watson M."/>
            <person name="Adriaenssens E.M."/>
            <person name="Foster-Nyarko E."/>
            <person name="Jarju S."/>
            <person name="Secka A."/>
            <person name="Antonio M."/>
            <person name="Oren A."/>
            <person name="Chaudhuri R.R."/>
            <person name="La Ragione R."/>
            <person name="Hildebrand F."/>
            <person name="Pallen M.J."/>
        </authorList>
    </citation>
    <scope>NUCLEOTIDE SEQUENCE</scope>
    <source>
        <strain evidence="11">CHK195-6426</strain>
    </source>
</reference>
<feature type="transmembrane region" description="Helical" evidence="10">
    <location>
        <begin position="199"/>
        <end position="219"/>
    </location>
</feature>
<feature type="transmembrane region" description="Helical" evidence="10">
    <location>
        <begin position="143"/>
        <end position="160"/>
    </location>
</feature>
<dbReference type="Pfam" id="PF01554">
    <property type="entry name" value="MatE"/>
    <property type="match status" value="2"/>
</dbReference>
<evidence type="ECO:0000256" key="2">
    <source>
        <dbReference type="ARBA" id="ARBA00008417"/>
    </source>
</evidence>
<keyword evidence="4" id="KW-0813">Transport</keyword>
<comment type="similarity">
    <text evidence="2">Belongs to the multi antimicrobial extrusion (MATE) (TC 2.A.66.1) family. MepA subfamily.</text>
</comment>
<dbReference type="GO" id="GO:0046677">
    <property type="term" value="P:response to antibiotic"/>
    <property type="evidence" value="ECO:0007669"/>
    <property type="project" value="UniProtKB-KW"/>
</dbReference>
<dbReference type="InterPro" id="IPR048279">
    <property type="entry name" value="MdtK-like"/>
</dbReference>
<dbReference type="GO" id="GO:0042910">
    <property type="term" value="F:xenobiotic transmembrane transporter activity"/>
    <property type="evidence" value="ECO:0007669"/>
    <property type="project" value="InterPro"/>
</dbReference>
<keyword evidence="5" id="KW-1003">Cell membrane</keyword>
<evidence type="ECO:0000313" key="11">
    <source>
        <dbReference type="EMBL" id="HIW80983.1"/>
    </source>
</evidence>
<feature type="transmembrane region" description="Helical" evidence="10">
    <location>
        <begin position="21"/>
        <end position="44"/>
    </location>
</feature>
<evidence type="ECO:0000256" key="9">
    <source>
        <dbReference type="ARBA" id="ARBA00023251"/>
    </source>
</evidence>
<dbReference type="NCBIfam" id="TIGR00797">
    <property type="entry name" value="matE"/>
    <property type="match status" value="1"/>
</dbReference>
<sequence length="470" mass="50931">MKVSRMNQQEKIEYMLNEPATRLVCQMAVPTIISMLVSSFYNMADTFFVGRISTQATAAVGVVFSVMAFIQACGFFFGHGSGNYISRKLGAGEFEDANKMAATGFVSAFLTGIFAGVLGLIFLEPLSRALGSTPTILPYTKEYLGIILLGTPFMMSSLVLNNQLRFQGSASYAMVGIVTGAVLNIGLDPLFIFVFDMGVAGAALATTISQIVSFVLLVLMTRKGGNIRIHLRDFSPSWYYFKEIIRGGLPSLCRQGLGSVAQICMNWAAGFYGAEFGDAAIAAMSIVNRVAMFANSALIGFGQGFQPVCGMNYGAGKYHRVREAFFFCVKYAFVFLLVLSAVGFIFARPLVMLFRREDAEVIRIGALALRLQCLAFPLNAWIVMSNMMLQSIGKAVRASIVAAARQGLFFLPFIWILPKFFGLLGVQMCQTWSDVCSFLIAVPLGISVLREMAAAGGVEAKAAGTQAQDM</sequence>
<dbReference type="EMBL" id="DXGH01000030">
    <property type="protein sequence ID" value="HIW80983.1"/>
    <property type="molecule type" value="Genomic_DNA"/>
</dbReference>
<reference evidence="11" key="2">
    <citation type="submission" date="2021-04" db="EMBL/GenBank/DDBJ databases">
        <authorList>
            <person name="Gilroy R."/>
        </authorList>
    </citation>
    <scope>NUCLEOTIDE SEQUENCE</scope>
    <source>
        <strain evidence="11">CHK195-6426</strain>
    </source>
</reference>
<proteinExistence type="inferred from homology"/>
<dbReference type="PIRSF" id="PIRSF006603">
    <property type="entry name" value="DinF"/>
    <property type="match status" value="1"/>
</dbReference>
<feature type="transmembrane region" description="Helical" evidence="10">
    <location>
        <begin position="361"/>
        <end position="383"/>
    </location>
</feature>
<feature type="transmembrane region" description="Helical" evidence="10">
    <location>
        <begin position="100"/>
        <end position="123"/>
    </location>
</feature>
<dbReference type="InterPro" id="IPR045070">
    <property type="entry name" value="MATE_MepA-like"/>
</dbReference>
<dbReference type="InterPro" id="IPR002528">
    <property type="entry name" value="MATE_fam"/>
</dbReference>
<evidence type="ECO:0000256" key="10">
    <source>
        <dbReference type="SAM" id="Phobius"/>
    </source>
</evidence>
<dbReference type="PANTHER" id="PTHR43823">
    <property type="entry name" value="SPORULATION PROTEIN YKVU"/>
    <property type="match status" value="1"/>
</dbReference>
<evidence type="ECO:0000256" key="1">
    <source>
        <dbReference type="ARBA" id="ARBA00004651"/>
    </source>
</evidence>